<dbReference type="SUPFAM" id="SSF55729">
    <property type="entry name" value="Acyl-CoA N-acyltransferases (Nat)"/>
    <property type="match status" value="1"/>
</dbReference>
<evidence type="ECO:0000259" key="4">
    <source>
        <dbReference type="PROSITE" id="PS51186"/>
    </source>
</evidence>
<proteinExistence type="predicted"/>
<evidence type="ECO:0000313" key="5">
    <source>
        <dbReference type="EMBL" id="KAB1657994.1"/>
    </source>
</evidence>
<evidence type="ECO:0000256" key="2">
    <source>
        <dbReference type="ARBA" id="ARBA00023315"/>
    </source>
</evidence>
<keyword evidence="1 5" id="KW-0808">Transferase</keyword>
<reference evidence="5 6" key="1">
    <citation type="submission" date="2019-09" db="EMBL/GenBank/DDBJ databases">
        <title>Phylogeny of genus Pseudoclavibacter and closely related genus.</title>
        <authorList>
            <person name="Li Y."/>
        </authorList>
    </citation>
    <scope>NUCLEOTIDE SEQUENCE [LARGE SCALE GENOMIC DNA]</scope>
    <source>
        <strain evidence="5 6">DSM 23821</strain>
    </source>
</reference>
<dbReference type="PANTHER" id="PTHR43877">
    <property type="entry name" value="AMINOALKYLPHOSPHONATE N-ACETYLTRANSFERASE-RELATED-RELATED"/>
    <property type="match status" value="1"/>
</dbReference>
<dbReference type="AlphaFoldDB" id="A0A7J5BV47"/>
<name>A0A7J5BV47_9MICO</name>
<dbReference type="RefSeq" id="WP_158040151.1">
    <property type="nucleotide sequence ID" value="NZ_JACCFV010000001.1"/>
</dbReference>
<organism evidence="5 6">
    <name type="scientific">Pseudoclavibacter chungangensis</name>
    <dbReference type="NCBI Taxonomy" id="587635"/>
    <lineage>
        <taxon>Bacteria</taxon>
        <taxon>Bacillati</taxon>
        <taxon>Actinomycetota</taxon>
        <taxon>Actinomycetes</taxon>
        <taxon>Micrococcales</taxon>
        <taxon>Microbacteriaceae</taxon>
        <taxon>Pseudoclavibacter</taxon>
    </lineage>
</organism>
<keyword evidence="6" id="KW-1185">Reference proteome</keyword>
<dbReference type="InterPro" id="IPR016181">
    <property type="entry name" value="Acyl_CoA_acyltransferase"/>
</dbReference>
<keyword evidence="2" id="KW-0012">Acyltransferase</keyword>
<dbReference type="Pfam" id="PF00583">
    <property type="entry name" value="Acetyltransf_1"/>
    <property type="match status" value="1"/>
</dbReference>
<dbReference type="Proteomes" id="UP000467240">
    <property type="component" value="Unassembled WGS sequence"/>
</dbReference>
<dbReference type="InterPro" id="IPR000182">
    <property type="entry name" value="GNAT_dom"/>
</dbReference>
<evidence type="ECO:0000313" key="6">
    <source>
        <dbReference type="Proteomes" id="UP000467240"/>
    </source>
</evidence>
<gene>
    <name evidence="5" type="ORF">F8O01_06925</name>
</gene>
<feature type="domain" description="N-acetyltransferase" evidence="4">
    <location>
        <begin position="17"/>
        <end position="161"/>
    </location>
</feature>
<evidence type="ECO:0000256" key="1">
    <source>
        <dbReference type="ARBA" id="ARBA00022679"/>
    </source>
</evidence>
<comment type="caution">
    <text evidence="5">The sequence shown here is derived from an EMBL/GenBank/DDBJ whole genome shotgun (WGS) entry which is preliminary data.</text>
</comment>
<accession>A0A7J5BV47</accession>
<dbReference type="OrthoDB" id="70840at2"/>
<dbReference type="EMBL" id="WBJZ01000007">
    <property type="protein sequence ID" value="KAB1657994.1"/>
    <property type="molecule type" value="Genomic_DNA"/>
</dbReference>
<dbReference type="InterPro" id="IPR050832">
    <property type="entry name" value="Bact_Acetyltransf"/>
</dbReference>
<feature type="region of interest" description="Disordered" evidence="3">
    <location>
        <begin position="160"/>
        <end position="185"/>
    </location>
</feature>
<dbReference type="PROSITE" id="PS51186">
    <property type="entry name" value="GNAT"/>
    <property type="match status" value="1"/>
</dbReference>
<protein>
    <submittedName>
        <fullName evidence="5">GNAT family N-acetyltransferase</fullName>
    </submittedName>
</protein>
<dbReference type="Gene3D" id="3.40.630.30">
    <property type="match status" value="1"/>
</dbReference>
<sequence length="185" mass="19986">MTSIDIHRIGWADSRGRSLRAAFDAEMDERYDDGPMTETQAIRLDNVFGVDERGIVCAFLALVDGVPAGHGALFRRPEAGTFEVRKVFVLQRVRGLGVGHRIMTAIEAHAAELGATRLVLDTGPRQPDAVALYESHGFERTTPFPPYDTMPDAICFAKTLPPDTSDTSDTSAESGGVNGAVEPRG</sequence>
<dbReference type="GO" id="GO:0016747">
    <property type="term" value="F:acyltransferase activity, transferring groups other than amino-acyl groups"/>
    <property type="evidence" value="ECO:0007669"/>
    <property type="project" value="InterPro"/>
</dbReference>
<dbReference type="CDD" id="cd04301">
    <property type="entry name" value="NAT_SF"/>
    <property type="match status" value="1"/>
</dbReference>
<dbReference type="PANTHER" id="PTHR43877:SF2">
    <property type="entry name" value="AMINOALKYLPHOSPHONATE N-ACETYLTRANSFERASE-RELATED"/>
    <property type="match status" value="1"/>
</dbReference>
<evidence type="ECO:0000256" key="3">
    <source>
        <dbReference type="SAM" id="MobiDB-lite"/>
    </source>
</evidence>